<sequence length="22" mass="2534">MKGNRIGFSRMKVMINVLLRGI</sequence>
<name>A0A2P2P2U9_RHIMU</name>
<dbReference type="EMBL" id="GGEC01068590">
    <property type="protein sequence ID" value="MBX49074.1"/>
    <property type="molecule type" value="Transcribed_RNA"/>
</dbReference>
<reference evidence="1" key="1">
    <citation type="submission" date="2018-02" db="EMBL/GenBank/DDBJ databases">
        <title>Rhizophora mucronata_Transcriptome.</title>
        <authorList>
            <person name="Meera S.P."/>
            <person name="Sreeshan A."/>
            <person name="Augustine A."/>
        </authorList>
    </citation>
    <scope>NUCLEOTIDE SEQUENCE</scope>
    <source>
        <tissue evidence="1">Leaf</tissue>
    </source>
</reference>
<dbReference type="AlphaFoldDB" id="A0A2P2P2U9"/>
<proteinExistence type="predicted"/>
<accession>A0A2P2P2U9</accession>
<protein>
    <submittedName>
        <fullName evidence="1">Uncharacterized protein</fullName>
    </submittedName>
</protein>
<organism evidence="1">
    <name type="scientific">Rhizophora mucronata</name>
    <name type="common">Asiatic mangrove</name>
    <dbReference type="NCBI Taxonomy" id="61149"/>
    <lineage>
        <taxon>Eukaryota</taxon>
        <taxon>Viridiplantae</taxon>
        <taxon>Streptophyta</taxon>
        <taxon>Embryophyta</taxon>
        <taxon>Tracheophyta</taxon>
        <taxon>Spermatophyta</taxon>
        <taxon>Magnoliopsida</taxon>
        <taxon>eudicotyledons</taxon>
        <taxon>Gunneridae</taxon>
        <taxon>Pentapetalae</taxon>
        <taxon>rosids</taxon>
        <taxon>fabids</taxon>
        <taxon>Malpighiales</taxon>
        <taxon>Rhizophoraceae</taxon>
        <taxon>Rhizophora</taxon>
    </lineage>
</organism>
<evidence type="ECO:0000313" key="1">
    <source>
        <dbReference type="EMBL" id="MBX49074.1"/>
    </source>
</evidence>